<dbReference type="PANTHER" id="PTHR13774:SF32">
    <property type="entry name" value="ANTISENSE-ENHANCING SEQUENCE 1"/>
    <property type="match status" value="1"/>
</dbReference>
<organism evidence="2 3">
    <name type="scientific">Kaistia terrae</name>
    <dbReference type="NCBI Taxonomy" id="537017"/>
    <lineage>
        <taxon>Bacteria</taxon>
        <taxon>Pseudomonadati</taxon>
        <taxon>Pseudomonadota</taxon>
        <taxon>Alphaproteobacteria</taxon>
        <taxon>Hyphomicrobiales</taxon>
        <taxon>Kaistiaceae</taxon>
        <taxon>Kaistia</taxon>
    </lineage>
</organism>
<proteinExistence type="inferred from homology"/>
<keyword evidence="3" id="KW-1185">Reference proteome</keyword>
<dbReference type="PANTHER" id="PTHR13774">
    <property type="entry name" value="PHENAZINE BIOSYNTHESIS PROTEIN"/>
    <property type="match status" value="1"/>
</dbReference>
<dbReference type="NCBIfam" id="TIGR00654">
    <property type="entry name" value="PhzF_family"/>
    <property type="match status" value="1"/>
</dbReference>
<sequence>MRLPLTRRFALLDVFAKSPLEGNQLAVVLDSEGLSDERMQAITREFNLAETVFVLPPEKPGHRAHLRIFCPAYEMPFAGHPTVGTAVLLALETFGAEAAGQDAVFVVEEKVGDIRCVVALHSGKAGHAIFDVPKQSARVDAEIDDAALAAMLGLEPSQLGCENHRPSVYSAGVPYLLVPVRDLAAITRARPVIQNWKNALPEGVGSVYLYTRETTTNDHQFHARMFWLGEGIIEDPATGSAAAAFAGAIAAFDQLPSGTHRFVIEQGFEMKRPSLISLEVDIENHTLHASRIGGDAVLIARGTLDI</sequence>
<name>A0ABW0PRT3_9HYPH</name>
<accession>A0ABW0PRT3</accession>
<dbReference type="Proteomes" id="UP001596150">
    <property type="component" value="Unassembled WGS sequence"/>
</dbReference>
<evidence type="ECO:0000313" key="3">
    <source>
        <dbReference type="Proteomes" id="UP001596150"/>
    </source>
</evidence>
<dbReference type="InterPro" id="IPR003719">
    <property type="entry name" value="Phenazine_PhzF-like"/>
</dbReference>
<evidence type="ECO:0000313" key="2">
    <source>
        <dbReference type="EMBL" id="MFC5515068.1"/>
    </source>
</evidence>
<dbReference type="EMBL" id="JBHSML010000002">
    <property type="protein sequence ID" value="MFC5515068.1"/>
    <property type="molecule type" value="Genomic_DNA"/>
</dbReference>
<gene>
    <name evidence="2" type="ORF">ACFPP9_04735</name>
</gene>
<comment type="caution">
    <text evidence="2">The sequence shown here is derived from an EMBL/GenBank/DDBJ whole genome shotgun (WGS) entry which is preliminary data.</text>
</comment>
<protein>
    <submittedName>
        <fullName evidence="2">PhzF family phenazine biosynthesis protein</fullName>
    </submittedName>
</protein>
<dbReference type="RefSeq" id="WP_323180620.1">
    <property type="nucleotide sequence ID" value="NZ_JAPKNH010000002.1"/>
</dbReference>
<dbReference type="Gene3D" id="3.10.310.10">
    <property type="entry name" value="Diaminopimelate Epimerase, Chain A, domain 1"/>
    <property type="match status" value="2"/>
</dbReference>
<dbReference type="PIRSF" id="PIRSF016184">
    <property type="entry name" value="PhzC_PhzF"/>
    <property type="match status" value="1"/>
</dbReference>
<comment type="similarity">
    <text evidence="1">Belongs to the PhzF family.</text>
</comment>
<dbReference type="Pfam" id="PF02567">
    <property type="entry name" value="PhzC-PhzF"/>
    <property type="match status" value="1"/>
</dbReference>
<evidence type="ECO:0000256" key="1">
    <source>
        <dbReference type="ARBA" id="ARBA00008270"/>
    </source>
</evidence>
<reference evidence="3" key="1">
    <citation type="journal article" date="2019" name="Int. J. Syst. Evol. Microbiol.">
        <title>The Global Catalogue of Microorganisms (GCM) 10K type strain sequencing project: providing services to taxonomists for standard genome sequencing and annotation.</title>
        <authorList>
            <consortium name="The Broad Institute Genomics Platform"/>
            <consortium name="The Broad Institute Genome Sequencing Center for Infectious Disease"/>
            <person name="Wu L."/>
            <person name="Ma J."/>
        </authorList>
    </citation>
    <scope>NUCLEOTIDE SEQUENCE [LARGE SCALE GENOMIC DNA]</scope>
    <source>
        <strain evidence="3">KACC 12633</strain>
    </source>
</reference>
<dbReference type="SUPFAM" id="SSF54506">
    <property type="entry name" value="Diaminopimelate epimerase-like"/>
    <property type="match status" value="1"/>
</dbReference>